<evidence type="ECO:0000259" key="5">
    <source>
        <dbReference type="PROSITE" id="PS50405"/>
    </source>
</evidence>
<dbReference type="KEGG" id="thig:FE785_05290"/>
<dbReference type="InterPro" id="IPR010987">
    <property type="entry name" value="Glutathione-S-Trfase_C-like"/>
</dbReference>
<dbReference type="OrthoDB" id="9782992at2"/>
<dbReference type="SFLD" id="SFLDG00358">
    <property type="entry name" value="Main_(cytGST)"/>
    <property type="match status" value="1"/>
</dbReference>
<dbReference type="CDD" id="cd00570">
    <property type="entry name" value="GST_N_family"/>
    <property type="match status" value="1"/>
</dbReference>
<dbReference type="EC" id="2.5.1.18" evidence="1"/>
<feature type="domain" description="GST N-terminal" evidence="4">
    <location>
        <begin position="3"/>
        <end position="81"/>
    </location>
</feature>
<dbReference type="SUPFAM" id="SSF52833">
    <property type="entry name" value="Thioredoxin-like"/>
    <property type="match status" value="1"/>
</dbReference>
<dbReference type="RefSeq" id="WP_138564765.1">
    <property type="nucleotide sequence ID" value="NZ_CP040602.1"/>
</dbReference>
<dbReference type="InterPro" id="IPR004045">
    <property type="entry name" value="Glutathione_S-Trfase_N"/>
</dbReference>
<dbReference type="InterPro" id="IPR036249">
    <property type="entry name" value="Thioredoxin-like_sf"/>
</dbReference>
<dbReference type="GO" id="GO:0004364">
    <property type="term" value="F:glutathione transferase activity"/>
    <property type="evidence" value="ECO:0007669"/>
    <property type="project" value="UniProtKB-EC"/>
</dbReference>
<dbReference type="InterPro" id="IPR045073">
    <property type="entry name" value="Omega/Tau-like"/>
</dbReference>
<dbReference type="SUPFAM" id="SSF47616">
    <property type="entry name" value="GST C-terminal domain-like"/>
    <property type="match status" value="1"/>
</dbReference>
<dbReference type="InterPro" id="IPR004046">
    <property type="entry name" value="GST_C"/>
</dbReference>
<keyword evidence="7" id="KW-1185">Reference proteome</keyword>
<proteinExistence type="predicted"/>
<reference evidence="6 7" key="1">
    <citation type="submission" date="2019-05" db="EMBL/GenBank/DDBJ databases">
        <title>Thiomicrorhabdus sediminis sp. nov, a novel sulfur-oxidizing bacterium isolated from coastal sediment.</title>
        <authorList>
            <person name="Liu X."/>
        </authorList>
    </citation>
    <scope>NUCLEOTIDE SEQUENCE [LARGE SCALE GENOMIC DNA]</scope>
    <source>
        <strain evidence="6 7">G1</strain>
    </source>
</reference>
<name>A0A4P9K5F5_9GAMM</name>
<dbReference type="EMBL" id="CP040602">
    <property type="protein sequence ID" value="QCU90088.1"/>
    <property type="molecule type" value="Genomic_DNA"/>
</dbReference>
<dbReference type="Gene3D" id="1.20.1050.10">
    <property type="match status" value="1"/>
</dbReference>
<dbReference type="InterPro" id="IPR040079">
    <property type="entry name" value="Glutathione_S-Trfase"/>
</dbReference>
<dbReference type="SFLD" id="SFLDG01152">
    <property type="entry name" value="Main.3:_Omega-_and_Tau-like"/>
    <property type="match status" value="1"/>
</dbReference>
<dbReference type="PANTHER" id="PTHR43968">
    <property type="match status" value="1"/>
</dbReference>
<dbReference type="InterPro" id="IPR036282">
    <property type="entry name" value="Glutathione-S-Trfase_C_sf"/>
</dbReference>
<evidence type="ECO:0000313" key="7">
    <source>
        <dbReference type="Proteomes" id="UP000304864"/>
    </source>
</evidence>
<dbReference type="GO" id="GO:0005737">
    <property type="term" value="C:cytoplasm"/>
    <property type="evidence" value="ECO:0007669"/>
    <property type="project" value="TreeGrafter"/>
</dbReference>
<evidence type="ECO:0000256" key="2">
    <source>
        <dbReference type="ARBA" id="ARBA00022679"/>
    </source>
</evidence>
<dbReference type="InterPro" id="IPR050983">
    <property type="entry name" value="GST_Omega/HSP26"/>
</dbReference>
<dbReference type="AlphaFoldDB" id="A0A4P9K5F5"/>
<comment type="catalytic activity">
    <reaction evidence="3">
        <text>RX + glutathione = an S-substituted glutathione + a halide anion + H(+)</text>
        <dbReference type="Rhea" id="RHEA:16437"/>
        <dbReference type="ChEBI" id="CHEBI:15378"/>
        <dbReference type="ChEBI" id="CHEBI:16042"/>
        <dbReference type="ChEBI" id="CHEBI:17792"/>
        <dbReference type="ChEBI" id="CHEBI:57925"/>
        <dbReference type="ChEBI" id="CHEBI:90779"/>
        <dbReference type="EC" id="2.5.1.18"/>
    </reaction>
</comment>
<accession>A0A4P9K5F5</accession>
<dbReference type="Pfam" id="PF13409">
    <property type="entry name" value="GST_N_2"/>
    <property type="match status" value="1"/>
</dbReference>
<dbReference type="PROSITE" id="PS50405">
    <property type="entry name" value="GST_CTER"/>
    <property type="match status" value="1"/>
</dbReference>
<evidence type="ECO:0000256" key="1">
    <source>
        <dbReference type="ARBA" id="ARBA00012452"/>
    </source>
</evidence>
<feature type="domain" description="GST C-terminal" evidence="5">
    <location>
        <begin position="85"/>
        <end position="207"/>
    </location>
</feature>
<keyword evidence="2 6" id="KW-0808">Transferase</keyword>
<sequence length="224" mass="25663">MAKKMQLISFKLCPFVQRAVIVLLYKSVEFDISYVDLSNPPDWFKEISPLGQVPLLKVADEVLFESSVIQEYVDEVTPPSLHPSDPLQKAKNRAWISFGGELFMLQYGWSHAKSEKVFQEKADQLRAKFMQLENAHSGQSYFNGKDFALIDAAYAPLFMRYRYISELSGMELLQDCPNLSRWVDNLLALDCVQQSVVEEFEQIFKDSIVKADGYIAKLLDDNTL</sequence>
<organism evidence="6 7">
    <name type="scientific">Thiomicrorhabdus sediminis</name>
    <dbReference type="NCBI Taxonomy" id="2580412"/>
    <lineage>
        <taxon>Bacteria</taxon>
        <taxon>Pseudomonadati</taxon>
        <taxon>Pseudomonadota</taxon>
        <taxon>Gammaproteobacteria</taxon>
        <taxon>Thiotrichales</taxon>
        <taxon>Piscirickettsiaceae</taxon>
        <taxon>Thiomicrorhabdus</taxon>
    </lineage>
</organism>
<dbReference type="PROSITE" id="PS50404">
    <property type="entry name" value="GST_NTER"/>
    <property type="match status" value="1"/>
</dbReference>
<dbReference type="Proteomes" id="UP000304864">
    <property type="component" value="Chromosome"/>
</dbReference>
<gene>
    <name evidence="6" type="ORF">FE785_05290</name>
</gene>
<evidence type="ECO:0000256" key="3">
    <source>
        <dbReference type="ARBA" id="ARBA00047960"/>
    </source>
</evidence>
<protein>
    <recommendedName>
        <fullName evidence="1">glutathione transferase</fullName>
        <ecNumber evidence="1">2.5.1.18</ecNumber>
    </recommendedName>
</protein>
<dbReference type="PANTHER" id="PTHR43968:SF6">
    <property type="entry name" value="GLUTATHIONE S-TRANSFERASE OMEGA"/>
    <property type="match status" value="1"/>
</dbReference>
<evidence type="ECO:0000313" key="6">
    <source>
        <dbReference type="EMBL" id="QCU90088.1"/>
    </source>
</evidence>
<dbReference type="SFLD" id="SFLDS00019">
    <property type="entry name" value="Glutathione_Transferase_(cytos"/>
    <property type="match status" value="1"/>
</dbReference>
<dbReference type="Gene3D" id="3.40.30.10">
    <property type="entry name" value="Glutaredoxin"/>
    <property type="match status" value="1"/>
</dbReference>
<evidence type="ECO:0000259" key="4">
    <source>
        <dbReference type="PROSITE" id="PS50404"/>
    </source>
</evidence>
<dbReference type="Pfam" id="PF00043">
    <property type="entry name" value="GST_C"/>
    <property type="match status" value="1"/>
</dbReference>